<dbReference type="OrthoDB" id="9156757at2"/>
<organism evidence="2 3">
    <name type="scientific">Caldimonas brevitalea</name>
    <dbReference type="NCBI Taxonomy" id="413882"/>
    <lineage>
        <taxon>Bacteria</taxon>
        <taxon>Pseudomonadati</taxon>
        <taxon>Pseudomonadota</taxon>
        <taxon>Betaproteobacteria</taxon>
        <taxon>Burkholderiales</taxon>
        <taxon>Sphaerotilaceae</taxon>
        <taxon>Caldimonas</taxon>
    </lineage>
</organism>
<dbReference type="KEGG" id="pbh:AAW51_2652"/>
<dbReference type="InterPro" id="IPR037883">
    <property type="entry name" value="Knr4/Smi1-like_sf"/>
</dbReference>
<keyword evidence="3" id="KW-1185">Reference proteome</keyword>
<dbReference type="Pfam" id="PF09346">
    <property type="entry name" value="SMI1_KNR4"/>
    <property type="match status" value="1"/>
</dbReference>
<dbReference type="EMBL" id="CP011371">
    <property type="protein sequence ID" value="AKJ29343.1"/>
    <property type="molecule type" value="Genomic_DNA"/>
</dbReference>
<dbReference type="InterPro" id="IPR018958">
    <property type="entry name" value="Knr4/Smi1-like_dom"/>
</dbReference>
<evidence type="ECO:0000313" key="2">
    <source>
        <dbReference type="EMBL" id="AKJ29343.1"/>
    </source>
</evidence>
<protein>
    <recommendedName>
        <fullName evidence="1">Knr4/Smi1-like domain-containing protein</fullName>
    </recommendedName>
</protein>
<name>A0A0G3BMZ1_9BURK</name>
<feature type="domain" description="Knr4/Smi1-like" evidence="1">
    <location>
        <begin position="20"/>
        <end position="137"/>
    </location>
</feature>
<reference evidence="2 3" key="1">
    <citation type="submission" date="2015-05" db="EMBL/GenBank/DDBJ databases">
        <authorList>
            <person name="Tang B."/>
            <person name="Yu Y."/>
        </authorList>
    </citation>
    <scope>NUCLEOTIDE SEQUENCE [LARGE SCALE GENOMIC DNA]</scope>
    <source>
        <strain evidence="2 3">DSM 7029</strain>
    </source>
</reference>
<dbReference type="Proteomes" id="UP000035352">
    <property type="component" value="Chromosome"/>
</dbReference>
<evidence type="ECO:0000259" key="1">
    <source>
        <dbReference type="SMART" id="SM00860"/>
    </source>
</evidence>
<dbReference type="AlphaFoldDB" id="A0A0G3BMZ1"/>
<dbReference type="Gene3D" id="3.40.1580.10">
    <property type="entry name" value="SMI1/KNR4-like"/>
    <property type="match status" value="1"/>
</dbReference>
<accession>A0A0G3BMZ1</accession>
<dbReference type="SUPFAM" id="SSF160631">
    <property type="entry name" value="SMI1/KNR4-like"/>
    <property type="match status" value="1"/>
</dbReference>
<dbReference type="SMART" id="SM00860">
    <property type="entry name" value="SMI1_KNR4"/>
    <property type="match status" value="1"/>
</dbReference>
<sequence length="151" mass="16897">MNFTDWLTELDLDEESPVVGVSPSEIDALEKQAQLKLPGSYREFLAQCGRSAGLYAQDSDFFFPTIEVLNAELAEMLEEEGIDVEIPPNAFVFAAYQGYQYLYFICDGTVDPAVYLVTDGGAAPSKISPTFTELVRRGMEDYHRAIYSKKK</sequence>
<proteinExistence type="predicted"/>
<gene>
    <name evidence="2" type="ORF">AAW51_2652</name>
</gene>
<evidence type="ECO:0000313" key="3">
    <source>
        <dbReference type="Proteomes" id="UP000035352"/>
    </source>
</evidence>